<comment type="caution">
    <text evidence="1">The sequence shown here is derived from an EMBL/GenBank/DDBJ whole genome shotgun (WGS) entry which is preliminary data.</text>
</comment>
<name>F2BBQ0_9NEIS</name>
<gene>
    <name evidence="1" type="ORF">HMPREF9123_1155</name>
</gene>
<keyword evidence="2" id="KW-1185">Reference proteome</keyword>
<sequence length="395" mass="42107">MSSHVPPIRFTPQGLQIPSETEILQGVLADIDAAFGGGLNLNLETPQGQLASSLAAIIADKNDLIAELVNQVHPDYADGIMQDAVAKIYFLERKPAADSTVDCEFTGLPGTQIPQGFIVQDADGNNWTLQQPLGIPAGGMVTGRLACSGSLTAPAHSVNRIYRSLVGLDRADNPRAAVPGRPSESRAEFAERRRRSVAVNAQGTVQAVYANVFALDGVRDVYVADNPKGQSVQLGASRHTLKPHSIYVAAVGGSDKEIAETILRYAGSGCDFNGNTEITVYDENYSAPKPAYQVSFMRPAELPVYFRIKVERGATLGFQTALKQAVIDAFNNGRARIGATLYAIGYVQPLVQAVPDIRILDVEIGLSANAMGNTVDVGIDQTPVVRAGHIEVVNV</sequence>
<organism evidence="1 2">
    <name type="scientific">Neisseria bacilliformis ATCC BAA-1200</name>
    <dbReference type="NCBI Taxonomy" id="888742"/>
    <lineage>
        <taxon>Bacteria</taxon>
        <taxon>Pseudomonadati</taxon>
        <taxon>Pseudomonadota</taxon>
        <taxon>Betaproteobacteria</taxon>
        <taxon>Neisseriales</taxon>
        <taxon>Neisseriaceae</taxon>
        <taxon>Neisseria</taxon>
    </lineage>
</organism>
<dbReference type="AlphaFoldDB" id="F2BBQ0"/>
<accession>F2BBQ0</accession>
<dbReference type="HOGENOM" id="CLU_045101_1_0_4"/>
<proteinExistence type="predicted"/>
<evidence type="ECO:0000313" key="2">
    <source>
        <dbReference type="Proteomes" id="UP000004105"/>
    </source>
</evidence>
<reference evidence="1 2" key="1">
    <citation type="submission" date="2011-02" db="EMBL/GenBank/DDBJ databases">
        <authorList>
            <person name="Muzny D."/>
            <person name="Qin X."/>
            <person name="Deng J."/>
            <person name="Jiang H."/>
            <person name="Liu Y."/>
            <person name="Qu J."/>
            <person name="Song X.-Z."/>
            <person name="Zhang L."/>
            <person name="Thornton R."/>
            <person name="Coyle M."/>
            <person name="Francisco L."/>
            <person name="Jackson L."/>
            <person name="Javaid M."/>
            <person name="Korchina V."/>
            <person name="Kovar C."/>
            <person name="Mata R."/>
            <person name="Mathew T."/>
            <person name="Ngo R."/>
            <person name="Nguyen L."/>
            <person name="Nguyen N."/>
            <person name="Okwuonu G."/>
            <person name="Ongeri F."/>
            <person name="Pham C."/>
            <person name="Simmons D."/>
            <person name="Wilczek-Boney K."/>
            <person name="Hale W."/>
            <person name="Jakkamsetti A."/>
            <person name="Pham P."/>
            <person name="Ruth R."/>
            <person name="San Lucas F."/>
            <person name="Warren J."/>
            <person name="Zhang J."/>
            <person name="Zhao Z."/>
            <person name="Zhou C."/>
            <person name="Zhu D."/>
            <person name="Lee S."/>
            <person name="Bess C."/>
            <person name="Blankenburg K."/>
            <person name="Forbes L."/>
            <person name="Fu Q."/>
            <person name="Gubbala S."/>
            <person name="Hirani K."/>
            <person name="Jayaseelan J.C."/>
            <person name="Lara F."/>
            <person name="Munidasa M."/>
            <person name="Palculict T."/>
            <person name="Patil S."/>
            <person name="Pu L.-L."/>
            <person name="Saada N."/>
            <person name="Tang L."/>
            <person name="Weissenberger G."/>
            <person name="Zhu Y."/>
            <person name="Hemphill L."/>
            <person name="Shang Y."/>
            <person name="Youmans B."/>
            <person name="Ayvaz T."/>
            <person name="Ross M."/>
            <person name="Santibanez J."/>
            <person name="Aqrawi P."/>
            <person name="Gross S."/>
            <person name="Joshi V."/>
            <person name="Fowler G."/>
            <person name="Nazareth L."/>
            <person name="Reid J."/>
            <person name="Worley K."/>
            <person name="Petrosino J."/>
            <person name="Highlander S."/>
            <person name="Gibbs R."/>
        </authorList>
    </citation>
    <scope>NUCLEOTIDE SEQUENCE [LARGE SCALE GENOMIC DNA]</scope>
    <source>
        <strain evidence="1 2">ATCC BAA-1200</strain>
    </source>
</reference>
<evidence type="ECO:0000313" key="1">
    <source>
        <dbReference type="EMBL" id="EGF11196.1"/>
    </source>
</evidence>
<protein>
    <submittedName>
        <fullName evidence="1">Uncharacterized protein</fullName>
    </submittedName>
</protein>
<dbReference type="OrthoDB" id="7497539at2"/>
<dbReference type="RefSeq" id="WP_007342164.1">
    <property type="nucleotide sequence ID" value="NZ_GL878494.1"/>
</dbReference>
<dbReference type="EMBL" id="AFAY01000022">
    <property type="protein sequence ID" value="EGF11196.1"/>
    <property type="molecule type" value="Genomic_DNA"/>
</dbReference>
<dbReference type="Proteomes" id="UP000004105">
    <property type="component" value="Unassembled WGS sequence"/>
</dbReference>